<comment type="caution">
    <text evidence="2">The sequence shown here is derived from an EMBL/GenBank/DDBJ whole genome shotgun (WGS) entry which is preliminary data.</text>
</comment>
<dbReference type="Gene3D" id="3.40.50.2300">
    <property type="match status" value="1"/>
</dbReference>
<feature type="region of interest" description="Disordered" evidence="1">
    <location>
        <begin position="95"/>
        <end position="125"/>
    </location>
</feature>
<gene>
    <name evidence="2" type="ORF">HZF05_02550</name>
</gene>
<dbReference type="SUPFAM" id="SSF52172">
    <property type="entry name" value="CheY-like"/>
    <property type="match status" value="1"/>
</dbReference>
<name>A0A838L5V5_9SPHN</name>
<sequence>MTIKDFIELAKALVPLAWPLILAIMLWKLFPAIKTIVGSPTFSIKVAGMEIGVQDATSQLSKQIEDLQTQVIELRRVSMPGAVISAAALPIQAPLSPANEPEGSEVSPSVTGAGGADRPARSLESGARRSKTILWVDDRPTNNAFEISQLENQGISVRQARSTEEAMSVLRQLAEVGAVISDMGRHENGIYDRHAGLTLLTALRQAGLHMPFLVYSSASHIRQNDKLVQAAGGDGATASAVELLEWIGSSFHKPHPEP</sequence>
<dbReference type="EMBL" id="JACEIB010000001">
    <property type="protein sequence ID" value="MBA2932968.1"/>
    <property type="molecule type" value="Genomic_DNA"/>
</dbReference>
<dbReference type="RefSeq" id="WP_160365037.1">
    <property type="nucleotide sequence ID" value="NZ_JACEIB010000001.1"/>
</dbReference>
<keyword evidence="3" id="KW-1185">Reference proteome</keyword>
<accession>A0A838L5V5</accession>
<dbReference type="AlphaFoldDB" id="A0A838L5V5"/>
<evidence type="ECO:0000256" key="1">
    <source>
        <dbReference type="SAM" id="MobiDB-lite"/>
    </source>
</evidence>
<evidence type="ECO:0000313" key="2">
    <source>
        <dbReference type="EMBL" id="MBA2932968.1"/>
    </source>
</evidence>
<dbReference type="InterPro" id="IPR011006">
    <property type="entry name" value="CheY-like_superfamily"/>
</dbReference>
<proteinExistence type="predicted"/>
<reference evidence="2 3" key="1">
    <citation type="submission" date="2020-07" db="EMBL/GenBank/DDBJ databases">
        <authorList>
            <person name="Sun Q."/>
        </authorList>
    </citation>
    <scope>NUCLEOTIDE SEQUENCE [LARGE SCALE GENOMIC DNA]</scope>
    <source>
        <strain evidence="2 3">CGMCC 1.13654</strain>
    </source>
</reference>
<evidence type="ECO:0000313" key="3">
    <source>
        <dbReference type="Proteomes" id="UP000570166"/>
    </source>
</evidence>
<dbReference type="Proteomes" id="UP000570166">
    <property type="component" value="Unassembled WGS sequence"/>
</dbReference>
<protein>
    <submittedName>
        <fullName evidence="2">Response regulator</fullName>
    </submittedName>
</protein>
<organism evidence="2 3">
    <name type="scientific">Sphingomonas chungangi</name>
    <dbReference type="NCBI Taxonomy" id="2683589"/>
    <lineage>
        <taxon>Bacteria</taxon>
        <taxon>Pseudomonadati</taxon>
        <taxon>Pseudomonadota</taxon>
        <taxon>Alphaproteobacteria</taxon>
        <taxon>Sphingomonadales</taxon>
        <taxon>Sphingomonadaceae</taxon>
        <taxon>Sphingomonas</taxon>
    </lineage>
</organism>